<reference evidence="1 2" key="1">
    <citation type="journal article" date="2019" name="Nat. Ecol. Evol.">
        <title>Megaphylogeny resolves global patterns of mushroom evolution.</title>
        <authorList>
            <person name="Varga T."/>
            <person name="Krizsan K."/>
            <person name="Foldi C."/>
            <person name="Dima B."/>
            <person name="Sanchez-Garcia M."/>
            <person name="Sanchez-Ramirez S."/>
            <person name="Szollosi G.J."/>
            <person name="Szarkandi J.G."/>
            <person name="Papp V."/>
            <person name="Albert L."/>
            <person name="Andreopoulos W."/>
            <person name="Angelini C."/>
            <person name="Antonin V."/>
            <person name="Barry K.W."/>
            <person name="Bougher N.L."/>
            <person name="Buchanan P."/>
            <person name="Buyck B."/>
            <person name="Bense V."/>
            <person name="Catcheside P."/>
            <person name="Chovatia M."/>
            <person name="Cooper J."/>
            <person name="Damon W."/>
            <person name="Desjardin D."/>
            <person name="Finy P."/>
            <person name="Geml J."/>
            <person name="Haridas S."/>
            <person name="Hughes K."/>
            <person name="Justo A."/>
            <person name="Karasinski D."/>
            <person name="Kautmanova I."/>
            <person name="Kiss B."/>
            <person name="Kocsube S."/>
            <person name="Kotiranta H."/>
            <person name="LaButti K.M."/>
            <person name="Lechner B.E."/>
            <person name="Liimatainen K."/>
            <person name="Lipzen A."/>
            <person name="Lukacs Z."/>
            <person name="Mihaltcheva S."/>
            <person name="Morgado L.N."/>
            <person name="Niskanen T."/>
            <person name="Noordeloos M.E."/>
            <person name="Ohm R.A."/>
            <person name="Ortiz-Santana B."/>
            <person name="Ovrebo C."/>
            <person name="Racz N."/>
            <person name="Riley R."/>
            <person name="Savchenko A."/>
            <person name="Shiryaev A."/>
            <person name="Soop K."/>
            <person name="Spirin V."/>
            <person name="Szebenyi C."/>
            <person name="Tomsovsky M."/>
            <person name="Tulloss R.E."/>
            <person name="Uehling J."/>
            <person name="Grigoriev I.V."/>
            <person name="Vagvolgyi C."/>
            <person name="Papp T."/>
            <person name="Martin F.M."/>
            <person name="Miettinen O."/>
            <person name="Hibbett D.S."/>
            <person name="Nagy L.G."/>
        </authorList>
    </citation>
    <scope>NUCLEOTIDE SEQUENCE [LARGE SCALE GENOMIC DNA]</scope>
    <source>
        <strain evidence="1 2">NL-1719</strain>
    </source>
</reference>
<gene>
    <name evidence="1" type="ORF">BDN72DRAFT_964269</name>
</gene>
<proteinExistence type="predicted"/>
<dbReference type="Proteomes" id="UP000308600">
    <property type="component" value="Unassembled WGS sequence"/>
</dbReference>
<dbReference type="EMBL" id="ML208552">
    <property type="protein sequence ID" value="TFK62894.1"/>
    <property type="molecule type" value="Genomic_DNA"/>
</dbReference>
<accession>A0ACD3ABV9</accession>
<evidence type="ECO:0000313" key="2">
    <source>
        <dbReference type="Proteomes" id="UP000308600"/>
    </source>
</evidence>
<keyword evidence="2" id="KW-1185">Reference proteome</keyword>
<protein>
    <submittedName>
        <fullName evidence="1">Uncharacterized protein</fullName>
    </submittedName>
</protein>
<sequence length="478" mass="55843">MSFWNLPEEIIDLILPEIEHHRDLVNFACASRLCSQLVVPRHTEYRVLRLGTVHCTHIWAHLARRTDLACNIREINIEQVDAAHPRAPSSLINDVDQEKRDGEIEEEEMLRVLAKMPRLKSFSWEHRFITWPEPRADYRYFAPKVFDVLQRVGSVEHLRLETIDEFKFNEPIEECGLWKMIHLRSLLLTSKRDWPPQKLLVDWFNSLSCLELLSLPPDIFEMHHSSLFFPSLRLLGVWSSYSDINQAVLTFLERHSGIEGLTWYSHVRAPSDIASNFLPKLRQLHCRYDFFRMLVSRTEAACLPRRKIESLSLISRFDEGPFVDECCNSPGIDPVSLRLLSLMNHHSNQDVYKLAVAFPMIEELSVPRLSGQDFDFEEFLLGVEQLKYLRVLYQDVIWSDFEMEKGGWDLNLDPQMQLIVDERIQILAARCPNLVEVSHPKGYGHRLVLSRDNGEVLSQVEKAPPRSDFELHNYSFGW</sequence>
<name>A0ACD3ABV9_9AGAR</name>
<evidence type="ECO:0000313" key="1">
    <source>
        <dbReference type="EMBL" id="TFK62894.1"/>
    </source>
</evidence>
<organism evidence="1 2">
    <name type="scientific">Pluteus cervinus</name>
    <dbReference type="NCBI Taxonomy" id="181527"/>
    <lineage>
        <taxon>Eukaryota</taxon>
        <taxon>Fungi</taxon>
        <taxon>Dikarya</taxon>
        <taxon>Basidiomycota</taxon>
        <taxon>Agaricomycotina</taxon>
        <taxon>Agaricomycetes</taxon>
        <taxon>Agaricomycetidae</taxon>
        <taxon>Agaricales</taxon>
        <taxon>Pluteineae</taxon>
        <taxon>Pluteaceae</taxon>
        <taxon>Pluteus</taxon>
    </lineage>
</organism>